<evidence type="ECO:0000313" key="2">
    <source>
        <dbReference type="Proteomes" id="UP000249661"/>
    </source>
</evidence>
<gene>
    <name evidence="1" type="ORF">BO66DRAFT_260612</name>
</gene>
<name>A0ACD1GQZ1_9EURO</name>
<dbReference type="EMBL" id="KZ825031">
    <property type="protein sequence ID" value="RAH63821.1"/>
    <property type="molecule type" value="Genomic_DNA"/>
</dbReference>
<dbReference type="Proteomes" id="UP000249661">
    <property type="component" value="Unassembled WGS sequence"/>
</dbReference>
<keyword evidence="2" id="KW-1185">Reference proteome</keyword>
<reference evidence="1" key="1">
    <citation type="submission" date="2018-02" db="EMBL/GenBank/DDBJ databases">
        <title>The genomes of Aspergillus section Nigri reveals drivers in fungal speciation.</title>
        <authorList>
            <consortium name="DOE Joint Genome Institute"/>
            <person name="Vesth T.C."/>
            <person name="Nybo J."/>
            <person name="Theobald S."/>
            <person name="Brandl J."/>
            <person name="Frisvad J.C."/>
            <person name="Nielsen K.F."/>
            <person name="Lyhne E.K."/>
            <person name="Kogle M.E."/>
            <person name="Kuo A."/>
            <person name="Riley R."/>
            <person name="Clum A."/>
            <person name="Nolan M."/>
            <person name="Lipzen A."/>
            <person name="Salamov A."/>
            <person name="Henrissat B."/>
            <person name="Wiebenga A."/>
            <person name="De vries R.P."/>
            <person name="Grigoriev I.V."/>
            <person name="Mortensen U.H."/>
            <person name="Andersen M.R."/>
            <person name="Baker S.E."/>
        </authorList>
    </citation>
    <scope>NUCLEOTIDE SEQUENCE</scope>
    <source>
        <strain evidence="1">CBS 121060</strain>
    </source>
</reference>
<evidence type="ECO:0000313" key="1">
    <source>
        <dbReference type="EMBL" id="RAH63821.1"/>
    </source>
</evidence>
<proteinExistence type="predicted"/>
<accession>A0ACD1GQZ1</accession>
<organism evidence="1 2">
    <name type="scientific">Aspergillus aculeatinus CBS 121060</name>
    <dbReference type="NCBI Taxonomy" id="1448322"/>
    <lineage>
        <taxon>Eukaryota</taxon>
        <taxon>Fungi</taxon>
        <taxon>Dikarya</taxon>
        <taxon>Ascomycota</taxon>
        <taxon>Pezizomycotina</taxon>
        <taxon>Eurotiomycetes</taxon>
        <taxon>Eurotiomycetidae</taxon>
        <taxon>Eurotiales</taxon>
        <taxon>Aspergillaceae</taxon>
        <taxon>Aspergillus</taxon>
        <taxon>Aspergillus subgen. Circumdati</taxon>
    </lineage>
</organism>
<protein>
    <submittedName>
        <fullName evidence="1">Uncharacterized protein</fullName>
    </submittedName>
</protein>
<sequence length="69" mass="8628">MSRKYQQTRRKRKETKSKYEKYRVEMPMTVSQSMRPALSHHVPYRPVPIRRFPRRERKKKGKDFTNIYQ</sequence>